<dbReference type="PRINTS" id="PR00245">
    <property type="entry name" value="OLFACTORYR"/>
</dbReference>
<dbReference type="SUPFAM" id="SSF81321">
    <property type="entry name" value="Family A G protein-coupled receptor-like"/>
    <property type="match status" value="1"/>
</dbReference>
<dbReference type="Proteomes" id="UP000694392">
    <property type="component" value="Unplaced"/>
</dbReference>
<feature type="domain" description="G-protein coupled receptors family 1 profile" evidence="10">
    <location>
        <begin position="49"/>
        <end position="283"/>
    </location>
</feature>
<evidence type="ECO:0000313" key="12">
    <source>
        <dbReference type="Proteomes" id="UP000694392"/>
    </source>
</evidence>
<dbReference type="InterPro" id="IPR017452">
    <property type="entry name" value="GPCR_Rhodpsn_7TM"/>
</dbReference>
<evidence type="ECO:0000259" key="10">
    <source>
        <dbReference type="PROSITE" id="PS50262"/>
    </source>
</evidence>
<keyword evidence="6 8" id="KW-0675">Receptor</keyword>
<sequence>MISCDPKSMTWDNGTMVTQFILVGLTDLPELQVPLFVLFLVIYIITVVGNLGMIMLIRTDHQLQTPMYFFLSHLSVTDLCYSSVFSPKMLATFFERNQTISYTGCITQNFVFILFVTTEGFLLTAMAYDRYIAICNPLLYTAVMTKKVCINLTSALLNLTFCGPNIINHYFCDFPPLMKLACSDTRINQTILRTLTGCVAIITLPTVIISYLYILSAILKIGSTQGRHKAFSTCTSHLTAITVFFGSGIFSYILPSPEYTLEQKKISAMFYTLVIPMLNPLIYSLRNEDVKNALRRILT</sequence>
<proteinExistence type="inferred from homology"/>
<keyword evidence="5 9" id="KW-0472">Membrane</keyword>
<evidence type="ECO:0000256" key="9">
    <source>
        <dbReference type="RuleBase" id="RU363047"/>
    </source>
</evidence>
<keyword evidence="7 8" id="KW-0807">Transducer</keyword>
<evidence type="ECO:0000313" key="11">
    <source>
        <dbReference type="Ensembl" id="ENSSPUP00000024330.1"/>
    </source>
</evidence>
<feature type="transmembrane region" description="Helical" evidence="9">
    <location>
        <begin position="235"/>
        <end position="254"/>
    </location>
</feature>
<evidence type="ECO:0000256" key="2">
    <source>
        <dbReference type="ARBA" id="ARBA00022692"/>
    </source>
</evidence>
<dbReference type="GeneTree" id="ENSGT01140000282552"/>
<dbReference type="PRINTS" id="PR00237">
    <property type="entry name" value="GPCRRHODOPSN"/>
</dbReference>
<evidence type="ECO:0000256" key="3">
    <source>
        <dbReference type="ARBA" id="ARBA00022989"/>
    </source>
</evidence>
<dbReference type="PROSITE" id="PS00237">
    <property type="entry name" value="G_PROTEIN_RECEP_F1_1"/>
    <property type="match status" value="1"/>
</dbReference>
<dbReference type="InterPro" id="IPR000276">
    <property type="entry name" value="GPCR_Rhodpsn"/>
</dbReference>
<evidence type="ECO:0000256" key="6">
    <source>
        <dbReference type="ARBA" id="ARBA00023170"/>
    </source>
</evidence>
<comment type="similarity">
    <text evidence="8">Belongs to the G-protein coupled receptor 1 family.</text>
</comment>
<feature type="transmembrane region" description="Helical" evidence="9">
    <location>
        <begin position="106"/>
        <end position="128"/>
    </location>
</feature>
<dbReference type="Gene3D" id="1.20.1070.10">
    <property type="entry name" value="Rhodopsin 7-helix transmembrane proteins"/>
    <property type="match status" value="1"/>
</dbReference>
<reference evidence="11" key="2">
    <citation type="submission" date="2025-09" db="UniProtKB">
        <authorList>
            <consortium name="Ensembl"/>
        </authorList>
    </citation>
    <scope>IDENTIFICATION</scope>
</reference>
<accession>A0A8D0HUU1</accession>
<dbReference type="GO" id="GO:0004984">
    <property type="term" value="F:olfactory receptor activity"/>
    <property type="evidence" value="ECO:0007669"/>
    <property type="project" value="InterPro"/>
</dbReference>
<name>A0A8D0HUU1_SPHPU</name>
<evidence type="ECO:0000256" key="5">
    <source>
        <dbReference type="ARBA" id="ARBA00023136"/>
    </source>
</evidence>
<dbReference type="Ensembl" id="ENSSPUT00000025968.1">
    <property type="protein sequence ID" value="ENSSPUP00000024330.1"/>
    <property type="gene ID" value="ENSSPUG00000018652.1"/>
</dbReference>
<keyword evidence="9" id="KW-0552">Olfaction</keyword>
<dbReference type="PANTHER" id="PTHR48018">
    <property type="entry name" value="OLFACTORY RECEPTOR"/>
    <property type="match status" value="1"/>
</dbReference>
<protein>
    <recommendedName>
        <fullName evidence="9">Olfactory receptor</fullName>
    </recommendedName>
</protein>
<feature type="transmembrane region" description="Helical" evidence="9">
    <location>
        <begin position="148"/>
        <end position="171"/>
    </location>
</feature>
<evidence type="ECO:0000256" key="4">
    <source>
        <dbReference type="ARBA" id="ARBA00023040"/>
    </source>
</evidence>
<dbReference type="AlphaFoldDB" id="A0A8D0HUU1"/>
<feature type="transmembrane region" description="Helical" evidence="9">
    <location>
        <begin position="266"/>
        <end position="285"/>
    </location>
</feature>
<dbReference type="GO" id="GO:0004930">
    <property type="term" value="F:G protein-coupled receptor activity"/>
    <property type="evidence" value="ECO:0007669"/>
    <property type="project" value="UniProtKB-KW"/>
</dbReference>
<comment type="subcellular location">
    <subcellularLocation>
        <location evidence="9">Cell membrane</location>
        <topology evidence="9">Multi-pass membrane protein</topology>
    </subcellularLocation>
    <subcellularLocation>
        <location evidence="1">Membrane</location>
        <topology evidence="1">Multi-pass membrane protein</topology>
    </subcellularLocation>
</comment>
<dbReference type="PROSITE" id="PS50262">
    <property type="entry name" value="G_PROTEIN_RECEP_F1_2"/>
    <property type="match status" value="1"/>
</dbReference>
<dbReference type="CDD" id="cd15230">
    <property type="entry name" value="7tmA_OR5-like"/>
    <property type="match status" value="1"/>
</dbReference>
<evidence type="ECO:0000256" key="8">
    <source>
        <dbReference type="RuleBase" id="RU000688"/>
    </source>
</evidence>
<dbReference type="Pfam" id="PF13853">
    <property type="entry name" value="7tm_4"/>
    <property type="match status" value="1"/>
</dbReference>
<keyword evidence="9" id="KW-0716">Sensory transduction</keyword>
<evidence type="ECO:0000256" key="1">
    <source>
        <dbReference type="ARBA" id="ARBA00004141"/>
    </source>
</evidence>
<dbReference type="InterPro" id="IPR000725">
    <property type="entry name" value="Olfact_rcpt"/>
</dbReference>
<keyword evidence="3 9" id="KW-1133">Transmembrane helix</keyword>
<keyword evidence="9" id="KW-1003">Cell membrane</keyword>
<dbReference type="FunFam" id="1.20.1070.10:FF:000003">
    <property type="entry name" value="Olfactory receptor"/>
    <property type="match status" value="1"/>
</dbReference>
<evidence type="ECO:0000256" key="7">
    <source>
        <dbReference type="ARBA" id="ARBA00023224"/>
    </source>
</evidence>
<feature type="transmembrane region" description="Helical" evidence="9">
    <location>
        <begin position="68"/>
        <end position="86"/>
    </location>
</feature>
<keyword evidence="4 8" id="KW-0297">G-protein coupled receptor</keyword>
<feature type="transmembrane region" description="Helical" evidence="9">
    <location>
        <begin position="35"/>
        <end position="56"/>
    </location>
</feature>
<reference evidence="11" key="1">
    <citation type="submission" date="2025-08" db="UniProtKB">
        <authorList>
            <consortium name="Ensembl"/>
        </authorList>
    </citation>
    <scope>IDENTIFICATION</scope>
</reference>
<feature type="transmembrane region" description="Helical" evidence="9">
    <location>
        <begin position="191"/>
        <end position="214"/>
    </location>
</feature>
<organism evidence="11 12">
    <name type="scientific">Sphenodon punctatus</name>
    <name type="common">Tuatara</name>
    <name type="synonym">Hatteria punctata</name>
    <dbReference type="NCBI Taxonomy" id="8508"/>
    <lineage>
        <taxon>Eukaryota</taxon>
        <taxon>Metazoa</taxon>
        <taxon>Chordata</taxon>
        <taxon>Craniata</taxon>
        <taxon>Vertebrata</taxon>
        <taxon>Euteleostomi</taxon>
        <taxon>Lepidosauria</taxon>
        <taxon>Sphenodontia</taxon>
        <taxon>Sphenodontidae</taxon>
        <taxon>Sphenodon</taxon>
    </lineage>
</organism>
<dbReference type="GO" id="GO:0005886">
    <property type="term" value="C:plasma membrane"/>
    <property type="evidence" value="ECO:0007669"/>
    <property type="project" value="UniProtKB-SubCell"/>
</dbReference>
<keyword evidence="2 8" id="KW-0812">Transmembrane</keyword>
<keyword evidence="12" id="KW-1185">Reference proteome</keyword>